<organism evidence="3 4">
    <name type="scientific">Tuber magnatum</name>
    <name type="common">white Piedmont truffle</name>
    <dbReference type="NCBI Taxonomy" id="42249"/>
    <lineage>
        <taxon>Eukaryota</taxon>
        <taxon>Fungi</taxon>
        <taxon>Dikarya</taxon>
        <taxon>Ascomycota</taxon>
        <taxon>Pezizomycotina</taxon>
        <taxon>Pezizomycetes</taxon>
        <taxon>Pezizales</taxon>
        <taxon>Tuberaceae</taxon>
        <taxon>Tuber</taxon>
    </lineage>
</organism>
<feature type="transmembrane region" description="Helical" evidence="2">
    <location>
        <begin position="72"/>
        <end position="93"/>
    </location>
</feature>
<evidence type="ECO:0000313" key="4">
    <source>
        <dbReference type="Proteomes" id="UP000246991"/>
    </source>
</evidence>
<dbReference type="OrthoDB" id="10571973at2759"/>
<feature type="compositionally biased region" description="Polar residues" evidence="1">
    <location>
        <begin position="246"/>
        <end position="259"/>
    </location>
</feature>
<sequence>MVGKEALKSCRESVAQDFTGLGNCAPVANTCENPTVHLQGYRSSLPDRARVSSDALLRPSAGKTDSTTQRRYTHIVIVQLTWLLYFLFPFPIYHTIPFNNLISSPMKESESIFDLATSVSQGFERAKTFAKSHQGLRIARLLSHRMQSIGVAFQTAFGPLPESTSVDGGNFWPAIYEGDRIPGEPLPEHVAKDKLGRYYYRLRWSLQDVKGLTSLSNPHYSQLRDQTAPIAPGHRMPQQETENKTENQSSGNSESTQTPQISEFKQLLNELQDFVNEAIDYQKLAQDIIAPGHGDQCDGNSWISLLFGIFTALVAMLNTRSPSASAPPLPSQTPKSKTNRIALTDLYNVLSRELRCQCHIVHLGLCSAFVDPSESGSSPNELGNPGSICSLFITRDLSAPKARYVSEDLLYLKASRHRSSDRSTLPPGFTLPSSPTGDSTYCSRIITSPVSSKYCLQCEAPARTEFLIESAHNTCGSILTLHDILTSHSQNGGTVKPGVEDRHLLATKLVRSVLRRYDTPWLRDLNTQKICFFTRYEDNPNHANWTPYISASFGRAPLACGKSNELYALGLVLLELGLDGRPGYFLGNDRARTTEIALRDLPRTLGRRYKIIVKKLLAEGEKADRMGRGQIDDLESEIISIIEWNLGILSGNDTVGLSPCAKHLSFGGHLGL</sequence>
<keyword evidence="4" id="KW-1185">Reference proteome</keyword>
<gene>
    <name evidence="3" type="ORF">C7212DRAFT_365980</name>
</gene>
<accession>A0A317SKJ0</accession>
<dbReference type="EMBL" id="PYWC01000075">
    <property type="protein sequence ID" value="PWW73721.1"/>
    <property type="molecule type" value="Genomic_DNA"/>
</dbReference>
<dbReference type="Proteomes" id="UP000246991">
    <property type="component" value="Unassembled WGS sequence"/>
</dbReference>
<evidence type="ECO:0000313" key="3">
    <source>
        <dbReference type="EMBL" id="PWW73721.1"/>
    </source>
</evidence>
<evidence type="ECO:0000256" key="1">
    <source>
        <dbReference type="SAM" id="MobiDB-lite"/>
    </source>
</evidence>
<evidence type="ECO:0000256" key="2">
    <source>
        <dbReference type="SAM" id="Phobius"/>
    </source>
</evidence>
<proteinExistence type="predicted"/>
<keyword evidence="2" id="KW-1133">Transmembrane helix</keyword>
<name>A0A317SKJ0_9PEZI</name>
<reference evidence="3 4" key="1">
    <citation type="submission" date="2018-03" db="EMBL/GenBank/DDBJ databases">
        <title>Genomes of Pezizomycetes fungi and the evolution of truffles.</title>
        <authorList>
            <person name="Murat C."/>
            <person name="Payen T."/>
            <person name="Noel B."/>
            <person name="Kuo A."/>
            <person name="Martin F.M."/>
        </authorList>
    </citation>
    <scope>NUCLEOTIDE SEQUENCE [LARGE SCALE GENOMIC DNA]</scope>
    <source>
        <strain evidence="3">091103-1</strain>
    </source>
</reference>
<keyword evidence="2" id="KW-0812">Transmembrane</keyword>
<protein>
    <submittedName>
        <fullName evidence="3">Uncharacterized protein</fullName>
    </submittedName>
</protein>
<comment type="caution">
    <text evidence="3">The sequence shown here is derived from an EMBL/GenBank/DDBJ whole genome shotgun (WGS) entry which is preliminary data.</text>
</comment>
<dbReference type="AlphaFoldDB" id="A0A317SKJ0"/>
<keyword evidence="2" id="KW-0472">Membrane</keyword>
<feature type="region of interest" description="Disordered" evidence="1">
    <location>
        <begin position="229"/>
        <end position="259"/>
    </location>
</feature>